<gene>
    <name evidence="8" type="primary">gmhB</name>
    <name evidence="8" type="ORF">WCY31_11305</name>
</gene>
<keyword evidence="2 7" id="KW-0963">Cytoplasm</keyword>
<evidence type="ECO:0000256" key="1">
    <source>
        <dbReference type="ARBA" id="ARBA00004496"/>
    </source>
</evidence>
<dbReference type="InterPro" id="IPR023214">
    <property type="entry name" value="HAD_sf"/>
</dbReference>
<dbReference type="NCBIfam" id="TIGR01662">
    <property type="entry name" value="HAD-SF-IIIA"/>
    <property type="match status" value="1"/>
</dbReference>
<dbReference type="PIRSF" id="PIRSF004682">
    <property type="entry name" value="GmhB"/>
    <property type="match status" value="1"/>
</dbReference>
<evidence type="ECO:0000313" key="8">
    <source>
        <dbReference type="EMBL" id="XAU14817.1"/>
    </source>
</evidence>
<keyword evidence="4 7" id="KW-0378">Hydrolase</keyword>
<dbReference type="InterPro" id="IPR036412">
    <property type="entry name" value="HAD-like_sf"/>
</dbReference>
<accession>A0ABZ3H8U6</accession>
<dbReference type="PANTHER" id="PTHR42891:SF1">
    <property type="entry name" value="D-GLYCERO-BETA-D-MANNO-HEPTOSE-1,7-BISPHOSPHATE 7-PHOSPHATASE"/>
    <property type="match status" value="1"/>
</dbReference>
<evidence type="ECO:0000256" key="7">
    <source>
        <dbReference type="PIRNR" id="PIRNR004682"/>
    </source>
</evidence>
<dbReference type="CDD" id="cd07503">
    <property type="entry name" value="HAD_HisB-N"/>
    <property type="match status" value="1"/>
</dbReference>
<dbReference type="GO" id="GO:0034200">
    <property type="term" value="F:D-glycero-beta-D-manno-heptose 1,7-bisphosphate 7-phosphatase activity"/>
    <property type="evidence" value="ECO:0007669"/>
    <property type="project" value="UniProtKB-EC"/>
</dbReference>
<dbReference type="NCBIfam" id="NF006506">
    <property type="entry name" value="PRK08942.1"/>
    <property type="match status" value="1"/>
</dbReference>
<proteinExistence type="inferred from homology"/>
<evidence type="ECO:0000256" key="3">
    <source>
        <dbReference type="ARBA" id="ARBA00022723"/>
    </source>
</evidence>
<dbReference type="EC" id="3.1.3.-" evidence="7"/>
<evidence type="ECO:0000256" key="6">
    <source>
        <dbReference type="ARBA" id="ARBA00031828"/>
    </source>
</evidence>
<dbReference type="SUPFAM" id="SSF56784">
    <property type="entry name" value="HAD-like"/>
    <property type="match status" value="1"/>
</dbReference>
<evidence type="ECO:0000256" key="4">
    <source>
        <dbReference type="ARBA" id="ARBA00022801"/>
    </source>
</evidence>
<organism evidence="8 9">
    <name type="scientific">Sulfurimonas diazotrophicus</name>
    <dbReference type="NCBI Taxonomy" id="3131939"/>
    <lineage>
        <taxon>Bacteria</taxon>
        <taxon>Pseudomonadati</taxon>
        <taxon>Campylobacterota</taxon>
        <taxon>Epsilonproteobacteria</taxon>
        <taxon>Campylobacterales</taxon>
        <taxon>Sulfurimonadaceae</taxon>
        <taxon>Sulfurimonas</taxon>
    </lineage>
</organism>
<comment type="subcellular location">
    <subcellularLocation>
        <location evidence="1 7">Cytoplasm</location>
    </subcellularLocation>
</comment>
<dbReference type="RefSeq" id="WP_345972450.1">
    <property type="nucleotide sequence ID" value="NZ_CP147920.1"/>
</dbReference>
<name>A0ABZ3H8U6_9BACT</name>
<dbReference type="EMBL" id="CP147920">
    <property type="protein sequence ID" value="XAU14817.1"/>
    <property type="molecule type" value="Genomic_DNA"/>
</dbReference>
<evidence type="ECO:0000256" key="2">
    <source>
        <dbReference type="ARBA" id="ARBA00022490"/>
    </source>
</evidence>
<dbReference type="InterPro" id="IPR006549">
    <property type="entry name" value="HAD-SF_hydro_IIIA"/>
</dbReference>
<reference evidence="8 9" key="1">
    <citation type="submission" date="2024-03" db="EMBL/GenBank/DDBJ databases">
        <title>Sulfurimonas sp. HSL3-1.</title>
        <authorList>
            <person name="Wang S."/>
        </authorList>
    </citation>
    <scope>NUCLEOTIDE SEQUENCE [LARGE SCALE GENOMIC DNA]</scope>
    <source>
        <strain evidence="8 9">HSL3-1</strain>
    </source>
</reference>
<dbReference type="PANTHER" id="PTHR42891">
    <property type="entry name" value="D-GLYCERO-BETA-D-MANNO-HEPTOSE-1,7-BISPHOSPHATE 7-PHOSPHATASE"/>
    <property type="match status" value="1"/>
</dbReference>
<keyword evidence="5 7" id="KW-0119">Carbohydrate metabolism</keyword>
<evidence type="ECO:0000256" key="5">
    <source>
        <dbReference type="ARBA" id="ARBA00023277"/>
    </source>
</evidence>
<dbReference type="Pfam" id="PF13242">
    <property type="entry name" value="Hydrolase_like"/>
    <property type="match status" value="1"/>
</dbReference>
<keyword evidence="9" id="KW-1185">Reference proteome</keyword>
<dbReference type="NCBIfam" id="TIGR00213">
    <property type="entry name" value="GmhB_yaeD"/>
    <property type="match status" value="1"/>
</dbReference>
<dbReference type="NCBIfam" id="TIGR01656">
    <property type="entry name" value="Histidinol-ppas"/>
    <property type="match status" value="1"/>
</dbReference>
<dbReference type="Proteomes" id="UP001447842">
    <property type="component" value="Chromosome"/>
</dbReference>
<protein>
    <recommendedName>
        <fullName evidence="6 7">D,D-heptose 1,7-bisphosphate phosphatase</fullName>
        <ecNumber evidence="7">3.1.3.-</ecNumber>
    </recommendedName>
</protein>
<dbReference type="InterPro" id="IPR006543">
    <property type="entry name" value="Histidinol-phos"/>
</dbReference>
<comment type="similarity">
    <text evidence="7">Belongs to the gmhB family.</text>
</comment>
<dbReference type="InterPro" id="IPR004446">
    <property type="entry name" value="Heptose_bisP_phosphatase"/>
</dbReference>
<evidence type="ECO:0000313" key="9">
    <source>
        <dbReference type="Proteomes" id="UP001447842"/>
    </source>
</evidence>
<dbReference type="Gene3D" id="3.40.50.1000">
    <property type="entry name" value="HAD superfamily/HAD-like"/>
    <property type="match status" value="1"/>
</dbReference>
<keyword evidence="3" id="KW-0479">Metal-binding</keyword>
<sequence>MRKALFLDRDGVINKEKNYLYKIEDFEFIDGLFETCRTFQEKGYLIIVITNQAGIARGKYTEDDYQQLTRWMIERFADEGVTINAVYHCPHHPDFSGECSCRKPEPGMLEEAKAAFDIDMVSSVLVGDKESDIEAGLQAGIGVNILVKSGHKIDEEATKARYVLQSIKELTFLE</sequence>